<dbReference type="SUPFAM" id="SSF54626">
    <property type="entry name" value="Chalcone isomerase"/>
    <property type="match status" value="1"/>
</dbReference>
<feature type="domain" description="Chalcone isomerase" evidence="2">
    <location>
        <begin position="36"/>
        <end position="202"/>
    </location>
</feature>
<evidence type="ECO:0000256" key="1">
    <source>
        <dbReference type="SAM" id="SignalP"/>
    </source>
</evidence>
<accession>A0A7X0U6X6</accession>
<feature type="signal peptide" evidence="1">
    <location>
        <begin position="1"/>
        <end position="38"/>
    </location>
</feature>
<sequence length="207" mass="21895">MNNTTILSFHAGSRPVARSACALALAAASLGFVAPSIAATAFEPTQNVQGTPLVLQGAGTRYRAVFKVYDMALYLPRKVRTADEVLAATSGPVRLQFVAQRDIPGTDLGLSFIKGLSANATPDQIRRHTPSSNRLVEIFSGRTKLASGDTFAMEFVPGKGTTFFIQGQPQGAPVGDAEYFGMVLRIWLGASPVDNQLKDALLAAGPN</sequence>
<name>A0A7X0U6X6_9BURK</name>
<dbReference type="Gene3D" id="3.50.70.10">
    <property type="match status" value="1"/>
</dbReference>
<keyword evidence="4" id="KW-1185">Reference proteome</keyword>
<organism evidence="3 4">
    <name type="scientific">Acidovorax soli</name>
    <dbReference type="NCBI Taxonomy" id="592050"/>
    <lineage>
        <taxon>Bacteria</taxon>
        <taxon>Pseudomonadati</taxon>
        <taxon>Pseudomonadota</taxon>
        <taxon>Betaproteobacteria</taxon>
        <taxon>Burkholderiales</taxon>
        <taxon>Comamonadaceae</taxon>
        <taxon>Acidovorax</taxon>
    </lineage>
</organism>
<dbReference type="AlphaFoldDB" id="A0A7X0U6X6"/>
<feature type="chain" id="PRO_5030875967" description="Chalcone isomerase domain-containing protein" evidence="1">
    <location>
        <begin position="39"/>
        <end position="207"/>
    </location>
</feature>
<dbReference type="Proteomes" id="UP000575083">
    <property type="component" value="Unassembled WGS sequence"/>
</dbReference>
<dbReference type="RefSeq" id="WP_184854821.1">
    <property type="nucleotide sequence ID" value="NZ_JACHLK010000001.1"/>
</dbReference>
<dbReference type="InterPro" id="IPR016088">
    <property type="entry name" value="Chalcone_isomerase_3-sand"/>
</dbReference>
<dbReference type="EMBL" id="JACHLK010000001">
    <property type="protein sequence ID" value="MBB6557353.1"/>
    <property type="molecule type" value="Genomic_DNA"/>
</dbReference>
<keyword evidence="1" id="KW-0732">Signal</keyword>
<comment type="caution">
    <text evidence="3">The sequence shown here is derived from an EMBL/GenBank/DDBJ whole genome shotgun (WGS) entry which is preliminary data.</text>
</comment>
<protein>
    <recommendedName>
        <fullName evidence="2">Chalcone isomerase domain-containing protein</fullName>
    </recommendedName>
</protein>
<evidence type="ECO:0000313" key="4">
    <source>
        <dbReference type="Proteomes" id="UP000575083"/>
    </source>
</evidence>
<evidence type="ECO:0000259" key="2">
    <source>
        <dbReference type="Pfam" id="PF16036"/>
    </source>
</evidence>
<evidence type="ECO:0000313" key="3">
    <source>
        <dbReference type="EMBL" id="MBB6557353.1"/>
    </source>
</evidence>
<dbReference type="Pfam" id="PF16036">
    <property type="entry name" value="Chalcone_3"/>
    <property type="match status" value="1"/>
</dbReference>
<dbReference type="GO" id="GO:0016872">
    <property type="term" value="F:intramolecular lyase activity"/>
    <property type="evidence" value="ECO:0007669"/>
    <property type="project" value="InterPro"/>
</dbReference>
<gene>
    <name evidence="3" type="ORF">HNP48_000017</name>
</gene>
<reference evidence="3 4" key="1">
    <citation type="submission" date="2020-08" db="EMBL/GenBank/DDBJ databases">
        <title>Functional genomics of gut bacteria from endangered species of beetles.</title>
        <authorList>
            <person name="Carlos-Shanley C."/>
        </authorList>
    </citation>
    <scope>NUCLEOTIDE SEQUENCE [LARGE SCALE GENOMIC DNA]</scope>
    <source>
        <strain evidence="3 4">S00198</strain>
    </source>
</reference>
<proteinExistence type="predicted"/>
<dbReference type="InterPro" id="IPR016087">
    <property type="entry name" value="Chalcone_isomerase"/>
</dbReference>
<dbReference type="InterPro" id="IPR036298">
    <property type="entry name" value="Chalcone_isomerase_sf"/>
</dbReference>